<gene>
    <name evidence="7" type="ORF">HPB51_003326</name>
</gene>
<reference evidence="7" key="1">
    <citation type="journal article" date="2020" name="Cell">
        <title>Large-Scale Comparative Analyses of Tick Genomes Elucidate Their Genetic Diversity and Vector Capacities.</title>
        <authorList>
            <consortium name="Tick Genome and Microbiome Consortium (TIGMIC)"/>
            <person name="Jia N."/>
            <person name="Wang J."/>
            <person name="Shi W."/>
            <person name="Du L."/>
            <person name="Sun Y."/>
            <person name="Zhan W."/>
            <person name="Jiang J.F."/>
            <person name="Wang Q."/>
            <person name="Zhang B."/>
            <person name="Ji P."/>
            <person name="Bell-Sakyi L."/>
            <person name="Cui X.M."/>
            <person name="Yuan T.T."/>
            <person name="Jiang B.G."/>
            <person name="Yang W.F."/>
            <person name="Lam T.T."/>
            <person name="Chang Q.C."/>
            <person name="Ding S.J."/>
            <person name="Wang X.J."/>
            <person name="Zhu J.G."/>
            <person name="Ruan X.D."/>
            <person name="Zhao L."/>
            <person name="Wei J.T."/>
            <person name="Ye R.Z."/>
            <person name="Que T.C."/>
            <person name="Du C.H."/>
            <person name="Zhou Y.H."/>
            <person name="Cheng J.X."/>
            <person name="Dai P.F."/>
            <person name="Guo W.B."/>
            <person name="Han X.H."/>
            <person name="Huang E.J."/>
            <person name="Li L.F."/>
            <person name="Wei W."/>
            <person name="Gao Y.C."/>
            <person name="Liu J.Z."/>
            <person name="Shao H.Z."/>
            <person name="Wang X."/>
            <person name="Wang C.C."/>
            <person name="Yang T.C."/>
            <person name="Huo Q.B."/>
            <person name="Li W."/>
            <person name="Chen H.Y."/>
            <person name="Chen S.E."/>
            <person name="Zhou L.G."/>
            <person name="Ni X.B."/>
            <person name="Tian J.H."/>
            <person name="Sheng Y."/>
            <person name="Liu T."/>
            <person name="Pan Y.S."/>
            <person name="Xia L.Y."/>
            <person name="Li J."/>
            <person name="Zhao F."/>
            <person name="Cao W.C."/>
        </authorList>
    </citation>
    <scope>NUCLEOTIDE SEQUENCE</scope>
    <source>
        <strain evidence="7">Rmic-2018</strain>
    </source>
</reference>
<accession>A0A9J6EX89</accession>
<dbReference type="GO" id="GO:0005886">
    <property type="term" value="C:plasma membrane"/>
    <property type="evidence" value="ECO:0007669"/>
    <property type="project" value="TreeGrafter"/>
</dbReference>
<dbReference type="PANTHER" id="PTHR10283:SF82">
    <property type="entry name" value="SOLUTE CARRIER FAMILY 13 MEMBER 2"/>
    <property type="match status" value="1"/>
</dbReference>
<dbReference type="InterPro" id="IPR001898">
    <property type="entry name" value="SLC13A/DASS"/>
</dbReference>
<dbReference type="AlphaFoldDB" id="A0A9J6EX89"/>
<evidence type="ECO:0000256" key="6">
    <source>
        <dbReference type="SAM" id="Phobius"/>
    </source>
</evidence>
<feature type="transmembrane region" description="Helical" evidence="6">
    <location>
        <begin position="476"/>
        <end position="496"/>
    </location>
</feature>
<keyword evidence="8" id="KW-1185">Reference proteome</keyword>
<name>A0A9J6EX89_RHIMP</name>
<dbReference type="GO" id="GO:0015141">
    <property type="term" value="F:succinate transmembrane transporter activity"/>
    <property type="evidence" value="ECO:0007669"/>
    <property type="project" value="TreeGrafter"/>
</dbReference>
<feature type="transmembrane region" description="Helical" evidence="6">
    <location>
        <begin position="269"/>
        <end position="291"/>
    </location>
</feature>
<dbReference type="GO" id="GO:0015137">
    <property type="term" value="F:citrate transmembrane transporter activity"/>
    <property type="evidence" value="ECO:0007669"/>
    <property type="project" value="TreeGrafter"/>
</dbReference>
<evidence type="ECO:0000256" key="5">
    <source>
        <dbReference type="ARBA" id="ARBA00023136"/>
    </source>
</evidence>
<evidence type="ECO:0000313" key="8">
    <source>
        <dbReference type="Proteomes" id="UP000821866"/>
    </source>
</evidence>
<dbReference type="Proteomes" id="UP000821866">
    <property type="component" value="Chromosome 1"/>
</dbReference>
<evidence type="ECO:0008006" key="9">
    <source>
        <dbReference type="Google" id="ProtNLM"/>
    </source>
</evidence>
<evidence type="ECO:0000256" key="2">
    <source>
        <dbReference type="ARBA" id="ARBA00006772"/>
    </source>
</evidence>
<evidence type="ECO:0000256" key="4">
    <source>
        <dbReference type="ARBA" id="ARBA00022989"/>
    </source>
</evidence>
<comment type="similarity">
    <text evidence="2">Belongs to the SLC13A/DASS transporter (TC 2.A.47) family. NADC subfamily.</text>
</comment>
<dbReference type="PANTHER" id="PTHR10283">
    <property type="entry name" value="SOLUTE CARRIER FAMILY 13 MEMBER"/>
    <property type="match status" value="1"/>
</dbReference>
<dbReference type="CDD" id="cd01115">
    <property type="entry name" value="SLC13_permease"/>
    <property type="match status" value="1"/>
</dbReference>
<keyword evidence="5 6" id="KW-0472">Membrane</keyword>
<protein>
    <recommendedName>
        <fullName evidence="9">Na+/dicarboxylate na+/tricarboxylate and phosphate transporter</fullName>
    </recommendedName>
</protein>
<dbReference type="VEuPathDB" id="VectorBase:LOC119160872"/>
<reference evidence="7" key="2">
    <citation type="submission" date="2021-09" db="EMBL/GenBank/DDBJ databases">
        <authorList>
            <person name="Jia N."/>
            <person name="Wang J."/>
            <person name="Shi W."/>
            <person name="Du L."/>
            <person name="Sun Y."/>
            <person name="Zhan W."/>
            <person name="Jiang J."/>
            <person name="Wang Q."/>
            <person name="Zhang B."/>
            <person name="Ji P."/>
            <person name="Sakyi L.B."/>
            <person name="Cui X."/>
            <person name="Yuan T."/>
            <person name="Jiang B."/>
            <person name="Yang W."/>
            <person name="Lam T.T.-Y."/>
            <person name="Chang Q."/>
            <person name="Ding S."/>
            <person name="Wang X."/>
            <person name="Zhu J."/>
            <person name="Ruan X."/>
            <person name="Zhao L."/>
            <person name="Wei J."/>
            <person name="Que T."/>
            <person name="Du C."/>
            <person name="Cheng J."/>
            <person name="Dai P."/>
            <person name="Han X."/>
            <person name="Huang E."/>
            <person name="Gao Y."/>
            <person name="Liu J."/>
            <person name="Shao H."/>
            <person name="Ye R."/>
            <person name="Li L."/>
            <person name="Wei W."/>
            <person name="Wang X."/>
            <person name="Wang C."/>
            <person name="Huo Q."/>
            <person name="Li W."/>
            <person name="Guo W."/>
            <person name="Chen H."/>
            <person name="Chen S."/>
            <person name="Zhou L."/>
            <person name="Zhou L."/>
            <person name="Ni X."/>
            <person name="Tian J."/>
            <person name="Zhou Y."/>
            <person name="Sheng Y."/>
            <person name="Liu T."/>
            <person name="Pan Y."/>
            <person name="Xia L."/>
            <person name="Li J."/>
            <person name="Zhao F."/>
            <person name="Cao W."/>
        </authorList>
    </citation>
    <scope>NUCLEOTIDE SEQUENCE</scope>
    <source>
        <strain evidence="7">Rmic-2018</strain>
        <tissue evidence="7">Larvae</tissue>
    </source>
</reference>
<comment type="caution">
    <text evidence="7">The sequence shown here is derived from an EMBL/GenBank/DDBJ whole genome shotgun (WGS) entry which is preliminary data.</text>
</comment>
<feature type="transmembrane region" description="Helical" evidence="6">
    <location>
        <begin position="112"/>
        <end position="131"/>
    </location>
</feature>
<sequence length="583" mass="63816">MVTRIFYVEKPPDGDGTSYDGERCRGRTGHKMLAAFRALKKSWHFVYIIFVPIVLLPVALCIGGKAGWCAFILLWMAFYWSVEACPLAATSLMPVFLFPLLGILSSTSVASFYLNDIGILLLCSLIMAGAVETSNLHKRIALRSLLAIGTSNLRLLLGFMVVTMVLSMWIPNTASTSIMAPIAIAVVDQMHASAKSHCRDVEKLALKKGMILRPFRENCRQKVVRTTMLLSVAYSANIGGTGSLIGTGSNLVLKGLMDDLFPDCTELTFATWMLYNVPTMLICVFIGWIYLQFSARKAMRGPSSGASEEKVREEISRSFSEWCVTFLMTSMILLWFTMKPQVFPGWVEMIPNGKLIRSSTPSMLVTFLLFVIPKYPRKPGGRAIITWKEASERAQWGIVILIGGAMCLAEGCKQSGLSAMLVHHLKALDALPHGLTVLVLCFITSLLTEVTTNMAVSSILLPVVLEMAIAIRVHPLYLALPVTICCSFSFMLPAGAPPNAIVYEVAKLRIPEMAKPGGVMNMVCVLVEVAMIHAIGFPIFGLATLPDWARRSVSTVSPPAVPNTTDVISLMTVFTTLNQTQAT</sequence>
<keyword evidence="4 6" id="KW-1133">Transmembrane helix</keyword>
<evidence type="ECO:0000313" key="7">
    <source>
        <dbReference type="EMBL" id="KAH8038823.1"/>
    </source>
</evidence>
<feature type="transmembrane region" description="Helical" evidence="6">
    <location>
        <begin position="516"/>
        <end position="542"/>
    </location>
</feature>
<keyword evidence="3 6" id="KW-0812">Transmembrane</keyword>
<feature type="transmembrane region" description="Helical" evidence="6">
    <location>
        <begin position="319"/>
        <end position="338"/>
    </location>
</feature>
<feature type="transmembrane region" description="Helical" evidence="6">
    <location>
        <begin position="152"/>
        <end position="170"/>
    </location>
</feature>
<comment type="subcellular location">
    <subcellularLocation>
        <location evidence="1">Membrane</location>
        <topology evidence="1">Multi-pass membrane protein</topology>
    </subcellularLocation>
</comment>
<feature type="transmembrane region" description="Helical" evidence="6">
    <location>
        <begin position="87"/>
        <end position="106"/>
    </location>
</feature>
<feature type="transmembrane region" description="Helical" evidence="6">
    <location>
        <begin position="45"/>
        <end position="75"/>
    </location>
</feature>
<evidence type="ECO:0000256" key="3">
    <source>
        <dbReference type="ARBA" id="ARBA00022692"/>
    </source>
</evidence>
<proteinExistence type="inferred from homology"/>
<dbReference type="EMBL" id="JABSTU010000001">
    <property type="protein sequence ID" value="KAH8038823.1"/>
    <property type="molecule type" value="Genomic_DNA"/>
</dbReference>
<evidence type="ECO:0000256" key="1">
    <source>
        <dbReference type="ARBA" id="ARBA00004141"/>
    </source>
</evidence>
<organism evidence="7 8">
    <name type="scientific">Rhipicephalus microplus</name>
    <name type="common">Cattle tick</name>
    <name type="synonym">Boophilus microplus</name>
    <dbReference type="NCBI Taxonomy" id="6941"/>
    <lineage>
        <taxon>Eukaryota</taxon>
        <taxon>Metazoa</taxon>
        <taxon>Ecdysozoa</taxon>
        <taxon>Arthropoda</taxon>
        <taxon>Chelicerata</taxon>
        <taxon>Arachnida</taxon>
        <taxon>Acari</taxon>
        <taxon>Parasitiformes</taxon>
        <taxon>Ixodida</taxon>
        <taxon>Ixodoidea</taxon>
        <taxon>Ixodidae</taxon>
        <taxon>Rhipicephalinae</taxon>
        <taxon>Rhipicephalus</taxon>
        <taxon>Boophilus</taxon>
    </lineage>
</organism>
<dbReference type="Pfam" id="PF00939">
    <property type="entry name" value="Na_sulph_symp"/>
    <property type="match status" value="1"/>
</dbReference>